<feature type="non-terminal residue" evidence="2">
    <location>
        <position position="299"/>
    </location>
</feature>
<evidence type="ECO:0000313" key="2">
    <source>
        <dbReference type="EMBL" id="KPV50064.1"/>
    </source>
</evidence>
<reference evidence="2 3" key="1">
    <citation type="submission" date="2015-09" db="EMBL/GenBank/DDBJ databases">
        <title>Draft genome sequence of Kouleothrix aurantiaca JCM 19913.</title>
        <authorList>
            <person name="Hemp J."/>
        </authorList>
    </citation>
    <scope>NUCLEOTIDE SEQUENCE [LARGE SCALE GENOMIC DNA]</scope>
    <source>
        <strain evidence="2 3">COM-B</strain>
    </source>
</reference>
<keyword evidence="1" id="KW-0472">Membrane</keyword>
<name>A0A0P9CX64_9CHLR</name>
<feature type="transmembrane region" description="Helical" evidence="1">
    <location>
        <begin position="63"/>
        <end position="80"/>
    </location>
</feature>
<proteinExistence type="predicted"/>
<keyword evidence="3" id="KW-1185">Reference proteome</keyword>
<protein>
    <submittedName>
        <fullName evidence="2">Uncharacterized protein</fullName>
    </submittedName>
</protein>
<organism evidence="2 3">
    <name type="scientific">Kouleothrix aurantiaca</name>
    <dbReference type="NCBI Taxonomy" id="186479"/>
    <lineage>
        <taxon>Bacteria</taxon>
        <taxon>Bacillati</taxon>
        <taxon>Chloroflexota</taxon>
        <taxon>Chloroflexia</taxon>
        <taxon>Chloroflexales</taxon>
        <taxon>Roseiflexineae</taxon>
        <taxon>Roseiflexaceae</taxon>
        <taxon>Kouleothrix</taxon>
    </lineage>
</organism>
<comment type="caution">
    <text evidence="2">The sequence shown here is derived from an EMBL/GenBank/DDBJ whole genome shotgun (WGS) entry which is preliminary data.</text>
</comment>
<evidence type="ECO:0000256" key="1">
    <source>
        <dbReference type="SAM" id="Phobius"/>
    </source>
</evidence>
<keyword evidence="1" id="KW-0812">Transmembrane</keyword>
<sequence length="299" mass="30908">MPIVIRSRQAPSVRDRASATLFALSGLLLLTVLIAQPPSALTQLAAAAATAAAGIPIRYGIRTWPIVLAASLAALTLALGSTGRSICLKLSAESPCRSMILLEVFMSPAQSQAAPADGVPTCQAHPRHSRTPNETCANPAKGAYIIGPLPGRGVALLCGNHAQHSVSIDVIFTSTDLAALPPALRESYRKAQLQYADNLRSKIAELEATYDRALAAAGAATYHASVSYKVRAVCQVRPLRDLCAGAAALLSAEADRATLAADAGRLHVAHGDVELTVAAAGDSAANGEPFRATVTHAGR</sequence>
<keyword evidence="1" id="KW-1133">Transmembrane helix</keyword>
<accession>A0A0P9CX64</accession>
<dbReference type="EMBL" id="LJCR01001601">
    <property type="protein sequence ID" value="KPV50064.1"/>
    <property type="molecule type" value="Genomic_DNA"/>
</dbReference>
<gene>
    <name evidence="2" type="ORF">SE17_29135</name>
</gene>
<evidence type="ECO:0000313" key="3">
    <source>
        <dbReference type="Proteomes" id="UP000050509"/>
    </source>
</evidence>
<dbReference type="AlphaFoldDB" id="A0A0P9CX64"/>
<dbReference type="Proteomes" id="UP000050509">
    <property type="component" value="Unassembled WGS sequence"/>
</dbReference>